<name>A0ABQ0Q150_9PROT</name>
<organism evidence="1 2">
    <name type="scientific">Asaia krungthepensis NRIC 0535</name>
    <dbReference type="NCBI Taxonomy" id="1307925"/>
    <lineage>
        <taxon>Bacteria</taxon>
        <taxon>Pseudomonadati</taxon>
        <taxon>Pseudomonadota</taxon>
        <taxon>Alphaproteobacteria</taxon>
        <taxon>Acetobacterales</taxon>
        <taxon>Acetobacteraceae</taxon>
        <taxon>Asaia</taxon>
    </lineage>
</organism>
<accession>A0ABQ0Q150</accession>
<dbReference type="RefSeq" id="WP_264814875.1">
    <property type="nucleotide sequence ID" value="NZ_BAPV01000006.1"/>
</dbReference>
<dbReference type="EMBL" id="BAPV01000006">
    <property type="protein sequence ID" value="GBQ86596.1"/>
    <property type="molecule type" value="Genomic_DNA"/>
</dbReference>
<evidence type="ECO:0000313" key="2">
    <source>
        <dbReference type="Proteomes" id="UP001062776"/>
    </source>
</evidence>
<evidence type="ECO:0008006" key="3">
    <source>
        <dbReference type="Google" id="ProtNLM"/>
    </source>
</evidence>
<keyword evidence="2" id="KW-1185">Reference proteome</keyword>
<proteinExistence type="predicted"/>
<evidence type="ECO:0000313" key="1">
    <source>
        <dbReference type="EMBL" id="GBQ86596.1"/>
    </source>
</evidence>
<dbReference type="Proteomes" id="UP001062776">
    <property type="component" value="Unassembled WGS sequence"/>
</dbReference>
<sequence length="125" mass="14669">MSRQTMETVRRRRKALGLVQANVWIREEDREAFQAAVAPFRKAARDIEQEAREEAVPFEDFTYRVRFPFAPPAAVRNTMKASGWLYDREGDVWRRRVSEQTVEALRGEAATLKVRYQASIDYEWG</sequence>
<comment type="caution">
    <text evidence="1">The sequence shown here is derived from an EMBL/GenBank/DDBJ whole genome shotgun (WGS) entry which is preliminary data.</text>
</comment>
<gene>
    <name evidence="1" type="ORF">AA0535_1059</name>
</gene>
<reference evidence="1" key="1">
    <citation type="submission" date="2013-04" db="EMBL/GenBank/DDBJ databases">
        <title>The genome sequencing project of 58 acetic acid bacteria.</title>
        <authorList>
            <person name="Okamoto-Kainuma A."/>
            <person name="Ishikawa M."/>
            <person name="Umino S."/>
            <person name="Koizumi Y."/>
            <person name="Shiwa Y."/>
            <person name="Yoshikawa H."/>
            <person name="Matsutani M."/>
            <person name="Matsushita K."/>
        </authorList>
    </citation>
    <scope>NUCLEOTIDE SEQUENCE</scope>
    <source>
        <strain evidence="1">NRIC 0535</strain>
    </source>
</reference>
<protein>
    <recommendedName>
        <fullName evidence="3">Phage protein</fullName>
    </recommendedName>
</protein>